<evidence type="ECO:0000256" key="3">
    <source>
        <dbReference type="ARBA" id="ARBA00012454"/>
    </source>
</evidence>
<dbReference type="Pfam" id="PF01923">
    <property type="entry name" value="Cob_adeno_trans"/>
    <property type="match status" value="1"/>
</dbReference>
<evidence type="ECO:0000256" key="11">
    <source>
        <dbReference type="ARBA" id="ARBA00033354"/>
    </source>
</evidence>
<evidence type="ECO:0000256" key="14">
    <source>
        <dbReference type="RuleBase" id="RU366026"/>
    </source>
</evidence>
<evidence type="ECO:0000256" key="2">
    <source>
        <dbReference type="ARBA" id="ARBA00007487"/>
    </source>
</evidence>
<dbReference type="InterPro" id="IPR016030">
    <property type="entry name" value="CblAdoTrfase-like"/>
</dbReference>
<comment type="catalytic activity">
    <reaction evidence="12 14">
        <text>2 cob(II)yrinate a,c diamide + reduced [electron-transfer flavoprotein] + 2 ATP = 2 adenosylcob(III)yrinate a,c-diamide + 2 triphosphate + oxidized [electron-transfer flavoprotein] + 3 H(+)</text>
        <dbReference type="Rhea" id="RHEA:11528"/>
        <dbReference type="Rhea" id="RHEA-COMP:10685"/>
        <dbReference type="Rhea" id="RHEA-COMP:10686"/>
        <dbReference type="ChEBI" id="CHEBI:15378"/>
        <dbReference type="ChEBI" id="CHEBI:18036"/>
        <dbReference type="ChEBI" id="CHEBI:30616"/>
        <dbReference type="ChEBI" id="CHEBI:57692"/>
        <dbReference type="ChEBI" id="CHEBI:58307"/>
        <dbReference type="ChEBI" id="CHEBI:58503"/>
        <dbReference type="ChEBI" id="CHEBI:58537"/>
        <dbReference type="EC" id="2.5.1.17"/>
    </reaction>
</comment>
<evidence type="ECO:0000259" key="15">
    <source>
        <dbReference type="Pfam" id="PF01923"/>
    </source>
</evidence>
<evidence type="ECO:0000256" key="10">
    <source>
        <dbReference type="ARBA" id="ARBA00033334"/>
    </source>
</evidence>
<keyword evidence="17" id="KW-1185">Reference proteome</keyword>
<comment type="caution">
    <text evidence="16">The sequence shown here is derived from an EMBL/GenBank/DDBJ whole genome shotgun (WGS) entry which is preliminary data.</text>
</comment>
<dbReference type="NCBIfam" id="TIGR00636">
    <property type="entry name" value="PduO_Nterm"/>
    <property type="match status" value="1"/>
</dbReference>
<dbReference type="InterPro" id="IPR036451">
    <property type="entry name" value="CblAdoTrfase-like_sf"/>
</dbReference>
<feature type="domain" description="Cobalamin adenosyltransferase-like" evidence="15">
    <location>
        <begin position="4"/>
        <end position="167"/>
    </location>
</feature>
<dbReference type="RefSeq" id="WP_281093086.1">
    <property type="nucleotide sequence ID" value="NZ_JARYZI010000002.1"/>
</dbReference>
<evidence type="ECO:0000256" key="4">
    <source>
        <dbReference type="ARBA" id="ARBA00020963"/>
    </source>
</evidence>
<evidence type="ECO:0000256" key="9">
    <source>
        <dbReference type="ARBA" id="ARBA00031529"/>
    </source>
</evidence>
<dbReference type="EC" id="2.5.1.17" evidence="3 14"/>
<comment type="pathway">
    <text evidence="1 14">Cofactor biosynthesis; adenosylcobalamin biosynthesis; adenosylcobalamin from cob(II)yrinate a,c-diamide: step 2/7.</text>
</comment>
<keyword evidence="5 14" id="KW-0169">Cobalamin biosynthesis</keyword>
<accession>A0ABT6NA47</accession>
<comment type="catalytic activity">
    <reaction evidence="13 14">
        <text>2 cob(II)alamin + reduced [electron-transfer flavoprotein] + 2 ATP = 2 adenosylcob(III)alamin + 2 triphosphate + oxidized [electron-transfer flavoprotein] + 3 H(+)</text>
        <dbReference type="Rhea" id="RHEA:28671"/>
        <dbReference type="Rhea" id="RHEA-COMP:10685"/>
        <dbReference type="Rhea" id="RHEA-COMP:10686"/>
        <dbReference type="ChEBI" id="CHEBI:15378"/>
        <dbReference type="ChEBI" id="CHEBI:16304"/>
        <dbReference type="ChEBI" id="CHEBI:18036"/>
        <dbReference type="ChEBI" id="CHEBI:18408"/>
        <dbReference type="ChEBI" id="CHEBI:30616"/>
        <dbReference type="ChEBI" id="CHEBI:57692"/>
        <dbReference type="ChEBI" id="CHEBI:58307"/>
        <dbReference type="EC" id="2.5.1.17"/>
    </reaction>
</comment>
<dbReference type="PANTHER" id="PTHR12213:SF0">
    <property type="entry name" value="CORRINOID ADENOSYLTRANSFERASE MMAB"/>
    <property type="match status" value="1"/>
</dbReference>
<name>A0ABT6NA47_9FIRM</name>
<keyword evidence="8 14" id="KW-0067">ATP-binding</keyword>
<gene>
    <name evidence="16" type="ORF">QE109_03890</name>
</gene>
<evidence type="ECO:0000313" key="17">
    <source>
        <dbReference type="Proteomes" id="UP001158045"/>
    </source>
</evidence>
<keyword evidence="7 14" id="KW-0547">Nucleotide-binding</keyword>
<protein>
    <recommendedName>
        <fullName evidence="4 14">Corrinoid adenosyltransferase</fullName>
        <ecNumber evidence="3 14">2.5.1.17</ecNumber>
    </recommendedName>
    <alternativeName>
        <fullName evidence="9 14">Cob(II)alamin adenosyltransferase</fullName>
    </alternativeName>
    <alternativeName>
        <fullName evidence="11 14">Cob(II)yrinic acid a,c-diamide adenosyltransferase</fullName>
    </alternativeName>
    <alternativeName>
        <fullName evidence="10 14">Cobinamide/cobalamin adenosyltransferase</fullName>
    </alternativeName>
</protein>
<evidence type="ECO:0000313" key="16">
    <source>
        <dbReference type="EMBL" id="MDH8677274.1"/>
    </source>
</evidence>
<dbReference type="Gene3D" id="1.20.1200.10">
    <property type="entry name" value="Cobalamin adenosyltransferase-like"/>
    <property type="match status" value="1"/>
</dbReference>
<evidence type="ECO:0000256" key="7">
    <source>
        <dbReference type="ARBA" id="ARBA00022741"/>
    </source>
</evidence>
<dbReference type="PANTHER" id="PTHR12213">
    <property type="entry name" value="CORRINOID ADENOSYLTRANSFERASE"/>
    <property type="match status" value="1"/>
</dbReference>
<evidence type="ECO:0000256" key="1">
    <source>
        <dbReference type="ARBA" id="ARBA00005121"/>
    </source>
</evidence>
<dbReference type="EMBL" id="JARYZI010000002">
    <property type="protein sequence ID" value="MDH8677274.1"/>
    <property type="molecule type" value="Genomic_DNA"/>
</dbReference>
<dbReference type="GO" id="GO:0008817">
    <property type="term" value="F:corrinoid adenosyltransferase activity"/>
    <property type="evidence" value="ECO:0007669"/>
    <property type="project" value="UniProtKB-EC"/>
</dbReference>
<keyword evidence="6 14" id="KW-0808">Transferase</keyword>
<evidence type="ECO:0000256" key="8">
    <source>
        <dbReference type="ARBA" id="ARBA00022840"/>
    </source>
</evidence>
<sequence>MLKIYTRTGDSGETSLYDGARVPKDSVRVESYGTIDELNSMLGLARQYTSDKEITDILLKMQRSLFNVAGELATTVGENFPEKVSDVDVKWLEETIDHYLDLMNRNEVFQFIIPGSNLLSATLHVARTICRRAERRILSLHEESQVRPELMKYVNRLSDTLYAIARYSETDLIRVEFKK</sequence>
<dbReference type="InterPro" id="IPR029499">
    <property type="entry name" value="PduO-typ"/>
</dbReference>
<evidence type="ECO:0000256" key="12">
    <source>
        <dbReference type="ARBA" id="ARBA00048555"/>
    </source>
</evidence>
<evidence type="ECO:0000256" key="6">
    <source>
        <dbReference type="ARBA" id="ARBA00022679"/>
    </source>
</evidence>
<reference evidence="16 17" key="1">
    <citation type="submission" date="2023-04" db="EMBL/GenBank/DDBJ databases">
        <title>Fusibacter bizertensis strain WBS, isolated from littoral bottom sediments of the Arctic seas - biochemical and genomic analysis.</title>
        <authorList>
            <person name="Brioukhanov A.L."/>
        </authorList>
    </citation>
    <scope>NUCLEOTIDE SEQUENCE [LARGE SCALE GENOMIC DNA]</scope>
    <source>
        <strain evidence="16 17">WBS</strain>
    </source>
</reference>
<evidence type="ECO:0000256" key="5">
    <source>
        <dbReference type="ARBA" id="ARBA00022573"/>
    </source>
</evidence>
<organism evidence="16 17">
    <name type="scientific">Fusibacter bizertensis</name>
    <dbReference type="NCBI Taxonomy" id="1488331"/>
    <lineage>
        <taxon>Bacteria</taxon>
        <taxon>Bacillati</taxon>
        <taxon>Bacillota</taxon>
        <taxon>Clostridia</taxon>
        <taxon>Eubacteriales</taxon>
        <taxon>Eubacteriales Family XII. Incertae Sedis</taxon>
        <taxon>Fusibacter</taxon>
    </lineage>
</organism>
<comment type="similarity">
    <text evidence="2 14">Belongs to the Cob(I)alamin adenosyltransferase family.</text>
</comment>
<dbReference type="Proteomes" id="UP001158045">
    <property type="component" value="Unassembled WGS sequence"/>
</dbReference>
<proteinExistence type="inferred from homology"/>
<evidence type="ECO:0000256" key="13">
    <source>
        <dbReference type="ARBA" id="ARBA00048692"/>
    </source>
</evidence>
<dbReference type="SUPFAM" id="SSF89028">
    <property type="entry name" value="Cobalamin adenosyltransferase-like"/>
    <property type="match status" value="1"/>
</dbReference>